<dbReference type="InterPro" id="IPR036412">
    <property type="entry name" value="HAD-like_sf"/>
</dbReference>
<accession>A0ABS5U7W6</accession>
<comment type="caution">
    <text evidence="1">The sequence shown here is derived from an EMBL/GenBank/DDBJ whole genome shotgun (WGS) entry which is preliminary data.</text>
</comment>
<protein>
    <recommendedName>
        <fullName evidence="3">Hydrolase</fullName>
    </recommendedName>
</protein>
<dbReference type="SUPFAM" id="SSF56784">
    <property type="entry name" value="HAD-like"/>
    <property type="match status" value="1"/>
</dbReference>
<dbReference type="EMBL" id="JAHDYS010000006">
    <property type="protein sequence ID" value="MBT1071751.1"/>
    <property type="molecule type" value="Genomic_DNA"/>
</dbReference>
<organism evidence="1 2">
    <name type="scientific">Pelotalea chapellei</name>
    <dbReference type="NCBI Taxonomy" id="44671"/>
    <lineage>
        <taxon>Bacteria</taxon>
        <taxon>Pseudomonadati</taxon>
        <taxon>Thermodesulfobacteriota</taxon>
        <taxon>Desulfuromonadia</taxon>
        <taxon>Geobacterales</taxon>
        <taxon>Geobacteraceae</taxon>
        <taxon>Pelotalea</taxon>
    </lineage>
</organism>
<evidence type="ECO:0000313" key="2">
    <source>
        <dbReference type="Proteomes" id="UP000784128"/>
    </source>
</evidence>
<evidence type="ECO:0000313" key="1">
    <source>
        <dbReference type="EMBL" id="MBT1071751.1"/>
    </source>
</evidence>
<dbReference type="InterPro" id="IPR023214">
    <property type="entry name" value="HAD_sf"/>
</dbReference>
<name>A0ABS5U7W6_9BACT</name>
<dbReference type="Gene3D" id="3.40.50.1000">
    <property type="entry name" value="HAD superfamily/HAD-like"/>
    <property type="match status" value="1"/>
</dbReference>
<proteinExistence type="predicted"/>
<keyword evidence="2" id="KW-1185">Reference proteome</keyword>
<evidence type="ECO:0008006" key="3">
    <source>
        <dbReference type="Google" id="ProtNLM"/>
    </source>
</evidence>
<dbReference type="Proteomes" id="UP000784128">
    <property type="component" value="Unassembled WGS sequence"/>
</dbReference>
<dbReference type="RefSeq" id="WP_214297855.1">
    <property type="nucleotide sequence ID" value="NZ_JAHDYS010000006.1"/>
</dbReference>
<sequence>MKQPLLDSQVIKAVSFDVFDTVFTRNVYHPSDLFLRLQKKLAGNRQFSSNIRESFHKVRMEAEEEARKRLSGSEEVTLGQIGVVLAESMSLSSEELSALHQEELDEELHSLSAIAAIGTLIKQLRYAGCKIVFVSDMYLPDDVVKRMLRKVNMFEPEDCLYVSGSLGKKKATGSLFNHVLHDLNIQQNQMIHFGDYLWSDYLIPRWKCGIRSIPVRIARNNRYERLLGETCQCLYCSSIAGASRAGRVALGRADNSVHSALNTIGCNVIGPIVVGFMLWTLQQAVQDGIKRLYFLSRDGDILLEVARELVKRYGISVDLQYLYVSRTAVFPALLGKATAVSSLTWLKEDNVILTPRIIADRLKLNVLHLLDELKRAGIVLDGPDMQVSKVLLDRICAALISDDVLHQMLCDSGRHAFSSLHAYLQQAGLFDGTRFALVDLGWHGSIQDAIHDCFGDQLGSDGISGFYFGVDRPGSPANGKYGFVFNQDDNPDVTKFQHLFRLLMEILCSGREGMVHGYRLNALGQFEPVFGVPEHPLNCERVESIRCGVGSFLSCLDLPDGYRIDLKHVKPQIVNVLKMLFFFPAREESDAIGDFRFSADQAGHAVHCVAQPFTLLSALTYLTKNSYAGRSTVSSWFFASWIRSSCTVRILLLPLVSILRLYYLRTGIFRFAKMKIWDSVNSCIDGIKMPLR</sequence>
<dbReference type="Gene3D" id="1.10.150.400">
    <property type="match status" value="1"/>
</dbReference>
<gene>
    <name evidence="1" type="ORF">KJB30_08150</name>
</gene>
<reference evidence="1 2" key="1">
    <citation type="submission" date="2021-05" db="EMBL/GenBank/DDBJ databases">
        <title>The draft genome of Geobacter chapellei DSM 13688.</title>
        <authorList>
            <person name="Xu Z."/>
            <person name="Masuda Y."/>
            <person name="Itoh H."/>
            <person name="Senoo K."/>
        </authorList>
    </citation>
    <scope>NUCLEOTIDE SEQUENCE [LARGE SCALE GENOMIC DNA]</scope>
    <source>
        <strain evidence="1 2">DSM 13688</strain>
    </source>
</reference>